<evidence type="ECO:0000313" key="3">
    <source>
        <dbReference type="Proteomes" id="UP000238479"/>
    </source>
</evidence>
<organism evidence="2 3">
    <name type="scientific">Rosa chinensis</name>
    <name type="common">China rose</name>
    <dbReference type="NCBI Taxonomy" id="74649"/>
    <lineage>
        <taxon>Eukaryota</taxon>
        <taxon>Viridiplantae</taxon>
        <taxon>Streptophyta</taxon>
        <taxon>Embryophyta</taxon>
        <taxon>Tracheophyta</taxon>
        <taxon>Spermatophyta</taxon>
        <taxon>Magnoliopsida</taxon>
        <taxon>eudicotyledons</taxon>
        <taxon>Gunneridae</taxon>
        <taxon>Pentapetalae</taxon>
        <taxon>rosids</taxon>
        <taxon>fabids</taxon>
        <taxon>Rosales</taxon>
        <taxon>Rosaceae</taxon>
        <taxon>Rosoideae</taxon>
        <taxon>Rosoideae incertae sedis</taxon>
        <taxon>Rosa</taxon>
    </lineage>
</organism>
<evidence type="ECO:0000256" key="1">
    <source>
        <dbReference type="SAM" id="Phobius"/>
    </source>
</evidence>
<dbReference type="AlphaFoldDB" id="A0A2P6PAQ4"/>
<dbReference type="EMBL" id="PDCK01000045">
    <property type="protein sequence ID" value="PRQ18997.1"/>
    <property type="molecule type" value="Genomic_DNA"/>
</dbReference>
<keyword evidence="1" id="KW-0812">Transmembrane</keyword>
<name>A0A2P6PAQ4_ROSCH</name>
<evidence type="ECO:0000313" key="2">
    <source>
        <dbReference type="EMBL" id="PRQ18997.1"/>
    </source>
</evidence>
<keyword evidence="1" id="KW-0472">Membrane</keyword>
<accession>A0A2P6PAQ4</accession>
<dbReference type="Gramene" id="PRQ18997">
    <property type="protein sequence ID" value="PRQ18997"/>
    <property type="gene ID" value="RchiOBHm_Chr7g0212301"/>
</dbReference>
<proteinExistence type="predicted"/>
<feature type="transmembrane region" description="Helical" evidence="1">
    <location>
        <begin position="20"/>
        <end position="39"/>
    </location>
</feature>
<dbReference type="Proteomes" id="UP000238479">
    <property type="component" value="Chromosome 7"/>
</dbReference>
<reference evidence="2 3" key="1">
    <citation type="journal article" date="2018" name="Nat. Genet.">
        <title>The Rosa genome provides new insights in the design of modern roses.</title>
        <authorList>
            <person name="Bendahmane M."/>
        </authorList>
    </citation>
    <scope>NUCLEOTIDE SEQUENCE [LARGE SCALE GENOMIC DNA]</scope>
    <source>
        <strain evidence="3">cv. Old Blush</strain>
    </source>
</reference>
<sequence length="56" mass="6755">MVYMLNCFFFLSTFQKNFKVVMEVLTFFLTSWYLSYQLLTESMNMQSMGQIKDNSK</sequence>
<gene>
    <name evidence="2" type="ORF">RchiOBHm_Chr7g0212301</name>
</gene>
<protein>
    <submittedName>
        <fullName evidence="2">Uncharacterized protein</fullName>
    </submittedName>
</protein>
<keyword evidence="3" id="KW-1185">Reference proteome</keyword>
<keyword evidence="1" id="KW-1133">Transmembrane helix</keyword>
<comment type="caution">
    <text evidence="2">The sequence shown here is derived from an EMBL/GenBank/DDBJ whole genome shotgun (WGS) entry which is preliminary data.</text>
</comment>